<keyword evidence="1" id="KW-0812">Transmembrane</keyword>
<dbReference type="RefSeq" id="WP_133233624.1">
    <property type="nucleotide sequence ID" value="NZ_SOZE01000022.1"/>
</dbReference>
<accession>A0A4Y8SAJ3</accession>
<dbReference type="Proteomes" id="UP000297540">
    <property type="component" value="Unassembled WGS sequence"/>
</dbReference>
<evidence type="ECO:0000313" key="3">
    <source>
        <dbReference type="Proteomes" id="UP000297540"/>
    </source>
</evidence>
<sequence>MNWGKGIIGGMVVFMLFIICMCIYMFNVPADDFDHQYYEKGLNFNQEYNREQQVTKDNARPTITQTNGALQFVFNRPVVGNVKFMRPSSTSMDKVFQLNSDTGRLVTIPLANMARGPWQLSIEWKSNNKQYLYKKEVLVK</sequence>
<keyword evidence="1" id="KW-1133">Transmembrane helix</keyword>
<comment type="caution">
    <text evidence="2">The sequence shown here is derived from an EMBL/GenBank/DDBJ whole genome shotgun (WGS) entry which is preliminary data.</text>
</comment>
<evidence type="ECO:0000256" key="1">
    <source>
        <dbReference type="SAM" id="Phobius"/>
    </source>
</evidence>
<reference evidence="2 3" key="1">
    <citation type="journal article" date="2017" name="Int. J. Syst. Evol. Microbiol.">
        <title>Mucilaginibacterpsychrotolerans sp. nov., isolated from peatlands.</title>
        <authorList>
            <person name="Deng Y."/>
            <person name="Shen L."/>
            <person name="Xu B."/>
            <person name="Liu Y."/>
            <person name="Gu Z."/>
            <person name="Liu H."/>
            <person name="Zhou Y."/>
        </authorList>
    </citation>
    <scope>NUCLEOTIDE SEQUENCE [LARGE SCALE GENOMIC DNA]</scope>
    <source>
        <strain evidence="2 3">NH7-4</strain>
    </source>
</reference>
<keyword evidence="3" id="KW-1185">Reference proteome</keyword>
<organism evidence="2 3">
    <name type="scientific">Mucilaginibacter psychrotolerans</name>
    <dbReference type="NCBI Taxonomy" id="1524096"/>
    <lineage>
        <taxon>Bacteria</taxon>
        <taxon>Pseudomonadati</taxon>
        <taxon>Bacteroidota</taxon>
        <taxon>Sphingobacteriia</taxon>
        <taxon>Sphingobacteriales</taxon>
        <taxon>Sphingobacteriaceae</taxon>
        <taxon>Mucilaginibacter</taxon>
    </lineage>
</organism>
<dbReference type="Pfam" id="PF05751">
    <property type="entry name" value="FixH"/>
    <property type="match status" value="1"/>
</dbReference>
<dbReference type="OrthoDB" id="1493774at2"/>
<proteinExistence type="predicted"/>
<dbReference type="EMBL" id="SOZE01000022">
    <property type="protein sequence ID" value="TFF35406.1"/>
    <property type="molecule type" value="Genomic_DNA"/>
</dbReference>
<dbReference type="InterPro" id="IPR008620">
    <property type="entry name" value="FixH"/>
</dbReference>
<gene>
    <name evidence="2" type="ORF">E2R66_19315</name>
</gene>
<feature type="transmembrane region" description="Helical" evidence="1">
    <location>
        <begin position="6"/>
        <end position="26"/>
    </location>
</feature>
<keyword evidence="1" id="KW-0472">Membrane</keyword>
<protein>
    <recommendedName>
        <fullName evidence="4">Nitrogen fixation protein FixH</fullName>
    </recommendedName>
</protein>
<dbReference type="AlphaFoldDB" id="A0A4Y8SAJ3"/>
<evidence type="ECO:0000313" key="2">
    <source>
        <dbReference type="EMBL" id="TFF35406.1"/>
    </source>
</evidence>
<name>A0A4Y8SAJ3_9SPHI</name>
<evidence type="ECO:0008006" key="4">
    <source>
        <dbReference type="Google" id="ProtNLM"/>
    </source>
</evidence>